<feature type="region of interest" description="Disordered" evidence="1">
    <location>
        <begin position="49"/>
        <end position="72"/>
    </location>
</feature>
<reference evidence="2 3" key="1">
    <citation type="submission" date="2019-04" db="EMBL/GenBank/DDBJ databases">
        <title>Streptomyces oryziradicis sp. nov., a novel actinomycete isolated from rhizosphere soil of rice (Oryza sativa L.).</title>
        <authorList>
            <person name="Li C."/>
        </authorList>
    </citation>
    <scope>NUCLEOTIDE SEQUENCE [LARGE SCALE GENOMIC DNA]</scope>
    <source>
        <strain evidence="2 3">NEAU-C40</strain>
    </source>
</reference>
<dbReference type="Proteomes" id="UP000305778">
    <property type="component" value="Unassembled WGS sequence"/>
</dbReference>
<dbReference type="EMBL" id="SUMC01000022">
    <property type="protein sequence ID" value="TKA09450.1"/>
    <property type="molecule type" value="Genomic_DNA"/>
</dbReference>
<dbReference type="AlphaFoldDB" id="A0A4U0SIA8"/>
<proteinExistence type="predicted"/>
<name>A0A4U0SIA8_9ACTN</name>
<dbReference type="RefSeq" id="WP_136725823.1">
    <property type="nucleotide sequence ID" value="NZ_SUMC01000022.1"/>
</dbReference>
<keyword evidence="3" id="KW-1185">Reference proteome</keyword>
<gene>
    <name evidence="2" type="ORF">FCI23_22990</name>
</gene>
<protein>
    <submittedName>
        <fullName evidence="2">Uncharacterized protein</fullName>
    </submittedName>
</protein>
<organism evidence="2 3">
    <name type="scientific">Actinacidiphila oryziradicis</name>
    <dbReference type="NCBI Taxonomy" id="2571141"/>
    <lineage>
        <taxon>Bacteria</taxon>
        <taxon>Bacillati</taxon>
        <taxon>Actinomycetota</taxon>
        <taxon>Actinomycetes</taxon>
        <taxon>Kitasatosporales</taxon>
        <taxon>Streptomycetaceae</taxon>
        <taxon>Actinacidiphila</taxon>
    </lineage>
</organism>
<evidence type="ECO:0000313" key="2">
    <source>
        <dbReference type="EMBL" id="TKA09450.1"/>
    </source>
</evidence>
<evidence type="ECO:0000256" key="1">
    <source>
        <dbReference type="SAM" id="MobiDB-lite"/>
    </source>
</evidence>
<evidence type="ECO:0000313" key="3">
    <source>
        <dbReference type="Proteomes" id="UP000305778"/>
    </source>
</evidence>
<accession>A0A4U0SIA8</accession>
<comment type="caution">
    <text evidence="2">The sequence shown here is derived from an EMBL/GenBank/DDBJ whole genome shotgun (WGS) entry which is preliminary data.</text>
</comment>
<sequence length="108" mass="11726">MPAAPLLLDLALLPEFRFTRLETTVVAAGHRIPAGSHAATVRTAGRRLRREGVPPYRDPTRRRRRPGAGPGLYERTLVHGMAIPSSTAPRSIAVRGQAVTVDLSGRVR</sequence>